<keyword evidence="2" id="KW-1185">Reference proteome</keyword>
<dbReference type="EMBL" id="CM042037">
    <property type="protein sequence ID" value="KAI3743154.1"/>
    <property type="molecule type" value="Genomic_DNA"/>
</dbReference>
<reference evidence="1 2" key="2">
    <citation type="journal article" date="2022" name="Mol. Ecol. Resour.">
        <title>The genomes of chicory, endive, great burdock and yacon provide insights into Asteraceae paleo-polyploidization history and plant inulin production.</title>
        <authorList>
            <person name="Fan W."/>
            <person name="Wang S."/>
            <person name="Wang H."/>
            <person name="Wang A."/>
            <person name="Jiang F."/>
            <person name="Liu H."/>
            <person name="Zhao H."/>
            <person name="Xu D."/>
            <person name="Zhang Y."/>
        </authorList>
    </citation>
    <scope>NUCLEOTIDE SEQUENCE [LARGE SCALE GENOMIC DNA]</scope>
    <source>
        <strain evidence="2">cv. Yunnan</strain>
        <tissue evidence="1">Leaves</tissue>
    </source>
</reference>
<dbReference type="Proteomes" id="UP001056120">
    <property type="component" value="Linkage Group LG20"/>
</dbReference>
<organism evidence="1 2">
    <name type="scientific">Smallanthus sonchifolius</name>
    <dbReference type="NCBI Taxonomy" id="185202"/>
    <lineage>
        <taxon>Eukaryota</taxon>
        <taxon>Viridiplantae</taxon>
        <taxon>Streptophyta</taxon>
        <taxon>Embryophyta</taxon>
        <taxon>Tracheophyta</taxon>
        <taxon>Spermatophyta</taxon>
        <taxon>Magnoliopsida</taxon>
        <taxon>eudicotyledons</taxon>
        <taxon>Gunneridae</taxon>
        <taxon>Pentapetalae</taxon>
        <taxon>asterids</taxon>
        <taxon>campanulids</taxon>
        <taxon>Asterales</taxon>
        <taxon>Asteraceae</taxon>
        <taxon>Asteroideae</taxon>
        <taxon>Heliantheae alliance</taxon>
        <taxon>Millerieae</taxon>
        <taxon>Smallanthus</taxon>
    </lineage>
</organism>
<reference evidence="2" key="1">
    <citation type="journal article" date="2022" name="Mol. Ecol. Resour.">
        <title>The genomes of chicory, endive, great burdock and yacon provide insights into Asteraceae palaeo-polyploidization history and plant inulin production.</title>
        <authorList>
            <person name="Fan W."/>
            <person name="Wang S."/>
            <person name="Wang H."/>
            <person name="Wang A."/>
            <person name="Jiang F."/>
            <person name="Liu H."/>
            <person name="Zhao H."/>
            <person name="Xu D."/>
            <person name="Zhang Y."/>
        </authorList>
    </citation>
    <scope>NUCLEOTIDE SEQUENCE [LARGE SCALE GENOMIC DNA]</scope>
    <source>
        <strain evidence="2">cv. Yunnan</strain>
    </source>
</reference>
<sequence>MVTKHIEAQVDSLLVAGQINGTYDTKEPAMILYLKKVKDLACRFDSCTVIHIKRSENKQADALSKLTSTSFSHLAKVVRVEVLNTPSVLRKQVNVIQTGAKSWITPILYYLSTGIQPEERTQARKLQHKALHYQLQKGVMYRCSYLGPLLRCVYAEDSSYLIREIHEGIFGMHAGPRMIVEKIMNASYYCPGMHMDAVKELHKCQAC</sequence>
<proteinExistence type="predicted"/>
<comment type="caution">
    <text evidence="1">The sequence shown here is derived from an EMBL/GenBank/DDBJ whole genome shotgun (WGS) entry which is preliminary data.</text>
</comment>
<accession>A0ACB9D960</accession>
<name>A0ACB9D960_9ASTR</name>
<protein>
    <submittedName>
        <fullName evidence="1">Uncharacterized protein</fullName>
    </submittedName>
</protein>
<evidence type="ECO:0000313" key="1">
    <source>
        <dbReference type="EMBL" id="KAI3743154.1"/>
    </source>
</evidence>
<gene>
    <name evidence="1" type="ORF">L1987_60859</name>
</gene>
<evidence type="ECO:0000313" key="2">
    <source>
        <dbReference type="Proteomes" id="UP001056120"/>
    </source>
</evidence>